<dbReference type="OrthoDB" id="2067910at2"/>
<sequence>MLDFILFLMLMMLVLLVFILISFGNIRGKLKQDSDFAGGRGTPTRPYLIKDVGQLDRVRDHLESHFRLISSIDLKRYCRLREFSGGWQPLGSEEEKFAGTLDGQNYTIKNIYIERPEGRLLGLFGCTDESALIKDLNLEGCRVEGSSQVGGLAGKNCGIITGCCCQGDVLAEEESGGLVGLNSGKITDCEFLPVSSNESVQEMIGLEIENC</sequence>
<dbReference type="Gene3D" id="2.160.20.110">
    <property type="match status" value="1"/>
</dbReference>
<proteinExistence type="predicted"/>
<organism evidence="2 3">
    <name type="scientific">Halarsenatibacter silvermanii</name>
    <dbReference type="NCBI Taxonomy" id="321763"/>
    <lineage>
        <taxon>Bacteria</taxon>
        <taxon>Bacillati</taxon>
        <taxon>Bacillota</taxon>
        <taxon>Clostridia</taxon>
        <taxon>Halanaerobiales</taxon>
        <taxon>Halarsenatibacteraceae</taxon>
        <taxon>Halarsenatibacter</taxon>
    </lineage>
</organism>
<reference evidence="2 3" key="1">
    <citation type="submission" date="2016-10" db="EMBL/GenBank/DDBJ databases">
        <authorList>
            <person name="de Groot N.N."/>
        </authorList>
    </citation>
    <scope>NUCLEOTIDE SEQUENCE [LARGE SCALE GENOMIC DNA]</scope>
    <source>
        <strain evidence="2 3">SLAS-1</strain>
    </source>
</reference>
<keyword evidence="1" id="KW-1133">Transmembrane helix</keyword>
<evidence type="ECO:0000313" key="2">
    <source>
        <dbReference type="EMBL" id="SDM12758.1"/>
    </source>
</evidence>
<keyword evidence="1" id="KW-0472">Membrane</keyword>
<keyword evidence="3" id="KW-1185">Reference proteome</keyword>
<dbReference type="EMBL" id="FNGO01000017">
    <property type="protein sequence ID" value="SDM12758.1"/>
    <property type="molecule type" value="Genomic_DNA"/>
</dbReference>
<dbReference type="Proteomes" id="UP000199476">
    <property type="component" value="Unassembled WGS sequence"/>
</dbReference>
<evidence type="ECO:0000256" key="1">
    <source>
        <dbReference type="SAM" id="Phobius"/>
    </source>
</evidence>
<protein>
    <submittedName>
        <fullName evidence="2">Uncharacterized protein</fullName>
    </submittedName>
</protein>
<feature type="transmembrane region" description="Helical" evidence="1">
    <location>
        <begin position="6"/>
        <end position="26"/>
    </location>
</feature>
<keyword evidence="1" id="KW-0812">Transmembrane</keyword>
<gene>
    <name evidence="2" type="ORF">SAMN04488692_11755</name>
</gene>
<dbReference type="RefSeq" id="WP_089761033.1">
    <property type="nucleotide sequence ID" value="NZ_FNGO01000017.1"/>
</dbReference>
<name>A0A1G9QP36_9FIRM</name>
<accession>A0A1G9QP36</accession>
<dbReference type="AlphaFoldDB" id="A0A1G9QP36"/>
<evidence type="ECO:0000313" key="3">
    <source>
        <dbReference type="Proteomes" id="UP000199476"/>
    </source>
</evidence>
<dbReference type="STRING" id="321763.SAMN04488692_11755"/>